<dbReference type="Gramene" id="ERN16459">
    <property type="protein sequence ID" value="ERN16459"/>
    <property type="gene ID" value="AMTR_s00052p00203680"/>
</dbReference>
<organism evidence="1 2">
    <name type="scientific">Amborella trichopoda</name>
    <dbReference type="NCBI Taxonomy" id="13333"/>
    <lineage>
        <taxon>Eukaryota</taxon>
        <taxon>Viridiplantae</taxon>
        <taxon>Streptophyta</taxon>
        <taxon>Embryophyta</taxon>
        <taxon>Tracheophyta</taxon>
        <taxon>Spermatophyta</taxon>
        <taxon>Magnoliopsida</taxon>
        <taxon>Amborellales</taxon>
        <taxon>Amborellaceae</taxon>
        <taxon>Amborella</taxon>
    </lineage>
</organism>
<name>U5D210_AMBTC</name>
<evidence type="ECO:0000313" key="2">
    <source>
        <dbReference type="Proteomes" id="UP000017836"/>
    </source>
</evidence>
<reference evidence="2" key="1">
    <citation type="journal article" date="2013" name="Science">
        <title>The Amborella genome and the evolution of flowering plants.</title>
        <authorList>
            <consortium name="Amborella Genome Project"/>
        </authorList>
    </citation>
    <scope>NUCLEOTIDE SEQUENCE [LARGE SCALE GENOMIC DNA]</scope>
</reference>
<dbReference type="Proteomes" id="UP000017836">
    <property type="component" value="Unassembled WGS sequence"/>
</dbReference>
<dbReference type="AlphaFoldDB" id="U5D210"/>
<keyword evidence="2" id="KW-1185">Reference proteome</keyword>
<dbReference type="EMBL" id="KI392446">
    <property type="protein sequence ID" value="ERN16459.1"/>
    <property type="molecule type" value="Genomic_DNA"/>
</dbReference>
<accession>U5D210</accession>
<sequence length="102" mass="11455">MIERERADNFLRAKEALNASINREGGAFDIETSKQAAASFSLTKAEALHYCLRTKVLDHGCPFPAMAEAPAHLFYYLPGLKRLPRASFSFLLEYFGLPIVMM</sequence>
<gene>
    <name evidence="1" type="ORF">AMTR_s00052p00203680</name>
</gene>
<proteinExistence type="predicted"/>
<evidence type="ECO:0000313" key="1">
    <source>
        <dbReference type="EMBL" id="ERN16459.1"/>
    </source>
</evidence>
<dbReference type="HOGENOM" id="CLU_2281227_0_0_1"/>
<protein>
    <submittedName>
        <fullName evidence="1">Uncharacterized protein</fullName>
    </submittedName>
</protein>